<feature type="transmembrane region" description="Helical" evidence="1">
    <location>
        <begin position="27"/>
        <end position="49"/>
    </location>
</feature>
<sequence length="63" mass="7174">MVILVSGILGQNSIISAQSAKYYPLKIASFRWCAFCIVHFDIAEFILLFNISSKMKQSQIFLE</sequence>
<gene>
    <name evidence="2" type="ORF">BpHYR1_044354</name>
</gene>
<evidence type="ECO:0000313" key="2">
    <source>
        <dbReference type="EMBL" id="RNA38858.1"/>
    </source>
</evidence>
<dbReference type="Proteomes" id="UP000276133">
    <property type="component" value="Unassembled WGS sequence"/>
</dbReference>
<keyword evidence="1" id="KW-1133">Transmembrane helix</keyword>
<proteinExistence type="predicted"/>
<organism evidence="2 3">
    <name type="scientific">Brachionus plicatilis</name>
    <name type="common">Marine rotifer</name>
    <name type="synonym">Brachionus muelleri</name>
    <dbReference type="NCBI Taxonomy" id="10195"/>
    <lineage>
        <taxon>Eukaryota</taxon>
        <taxon>Metazoa</taxon>
        <taxon>Spiralia</taxon>
        <taxon>Gnathifera</taxon>
        <taxon>Rotifera</taxon>
        <taxon>Eurotatoria</taxon>
        <taxon>Monogononta</taxon>
        <taxon>Pseudotrocha</taxon>
        <taxon>Ploima</taxon>
        <taxon>Brachionidae</taxon>
        <taxon>Brachionus</taxon>
    </lineage>
</organism>
<evidence type="ECO:0000256" key="1">
    <source>
        <dbReference type="SAM" id="Phobius"/>
    </source>
</evidence>
<dbReference type="AlphaFoldDB" id="A0A3M7STH1"/>
<keyword evidence="1" id="KW-0812">Transmembrane</keyword>
<dbReference type="EMBL" id="REGN01000811">
    <property type="protein sequence ID" value="RNA38858.1"/>
    <property type="molecule type" value="Genomic_DNA"/>
</dbReference>
<comment type="caution">
    <text evidence="2">The sequence shown here is derived from an EMBL/GenBank/DDBJ whole genome shotgun (WGS) entry which is preliminary data.</text>
</comment>
<keyword evidence="1" id="KW-0472">Membrane</keyword>
<protein>
    <submittedName>
        <fullName evidence="2">Uncharacterized protein</fullName>
    </submittedName>
</protein>
<keyword evidence="3" id="KW-1185">Reference proteome</keyword>
<evidence type="ECO:0000313" key="3">
    <source>
        <dbReference type="Proteomes" id="UP000276133"/>
    </source>
</evidence>
<accession>A0A3M7STH1</accession>
<reference evidence="2 3" key="1">
    <citation type="journal article" date="2018" name="Sci. Rep.">
        <title>Genomic signatures of local adaptation to the degree of environmental predictability in rotifers.</title>
        <authorList>
            <person name="Franch-Gras L."/>
            <person name="Hahn C."/>
            <person name="Garcia-Roger E.M."/>
            <person name="Carmona M.J."/>
            <person name="Serra M."/>
            <person name="Gomez A."/>
        </authorList>
    </citation>
    <scope>NUCLEOTIDE SEQUENCE [LARGE SCALE GENOMIC DNA]</scope>
    <source>
        <strain evidence="2">HYR1</strain>
    </source>
</reference>
<name>A0A3M7STH1_BRAPC</name>